<proteinExistence type="inferred from homology"/>
<dbReference type="Pfam" id="PF03734">
    <property type="entry name" value="YkuD"/>
    <property type="match status" value="1"/>
</dbReference>
<evidence type="ECO:0000256" key="5">
    <source>
        <dbReference type="ARBA" id="ARBA00022801"/>
    </source>
</evidence>
<comment type="caution">
    <text evidence="10">The sequence shown here is derived from an EMBL/GenBank/DDBJ whole genome shotgun (WGS) entry which is preliminary data.</text>
</comment>
<sequence length="415" mass="46385">MLKLTYCIVLFLCGLLWPFAACSAAGADVASIIINLPSRTLEYYQSGNFIKEYRVAIGSPYSPTPLGSFYIREKEVNPWWYPPGKKYSVPSGPANPLGYRWMGFLPTYGIHGTNMPWSIGHIISNGCVRMHEADVEELFELVDTLTPVKITYDRAKVRIDENGNASIGIYPDIYGYQNVSLASVKNVLAKSGLDGLADDTFLANVIAEEAEQQLIFAQVYRLTVNGIKLYEHAVALEGEFYVPASSIASAVKTTITWNEATKQLTRKQQAVPGEAKGNTIYVRLNDLFTLFGGKQTWQDFGRSLSLTIPMLFSNGQPISSDVHTRGEQHLVPALTVAEALGLKLSYDEQHGILRNSIRRIPVEIIDNQPYIDTAKLGEYYNATVIWNEDRQSLDLTDPPWPLDCSMYLDLMQDFQ</sequence>
<name>A0A644SVW6_9ZZZZ</name>
<protein>
    <recommendedName>
        <fullName evidence="9">L,D-TPase catalytic domain-containing protein</fullName>
    </recommendedName>
</protein>
<dbReference type="PANTHER" id="PTHR30582">
    <property type="entry name" value="L,D-TRANSPEPTIDASE"/>
    <property type="match status" value="1"/>
</dbReference>
<keyword evidence="7" id="KW-0573">Peptidoglycan synthesis</keyword>
<organism evidence="10">
    <name type="scientific">bioreactor metagenome</name>
    <dbReference type="NCBI Taxonomy" id="1076179"/>
    <lineage>
        <taxon>unclassified sequences</taxon>
        <taxon>metagenomes</taxon>
        <taxon>ecological metagenomes</taxon>
    </lineage>
</organism>
<reference evidence="10" key="1">
    <citation type="submission" date="2019-08" db="EMBL/GenBank/DDBJ databases">
        <authorList>
            <person name="Kucharzyk K."/>
            <person name="Murdoch R.W."/>
            <person name="Higgins S."/>
            <person name="Loffler F."/>
        </authorList>
    </citation>
    <scope>NUCLEOTIDE SEQUENCE</scope>
</reference>
<accession>A0A644SVW6</accession>
<dbReference type="GO" id="GO:0016757">
    <property type="term" value="F:glycosyltransferase activity"/>
    <property type="evidence" value="ECO:0007669"/>
    <property type="project" value="UniProtKB-KW"/>
</dbReference>
<dbReference type="InterPro" id="IPR050979">
    <property type="entry name" value="LD-transpeptidase"/>
</dbReference>
<dbReference type="InterPro" id="IPR005490">
    <property type="entry name" value="LD_TPept_cat_dom"/>
</dbReference>
<evidence type="ECO:0000256" key="1">
    <source>
        <dbReference type="ARBA" id="ARBA00004752"/>
    </source>
</evidence>
<dbReference type="GO" id="GO:0018104">
    <property type="term" value="P:peptidoglycan-protein cross-linking"/>
    <property type="evidence" value="ECO:0007669"/>
    <property type="project" value="TreeGrafter"/>
</dbReference>
<evidence type="ECO:0000259" key="9">
    <source>
        <dbReference type="PROSITE" id="PS52029"/>
    </source>
</evidence>
<evidence type="ECO:0000256" key="7">
    <source>
        <dbReference type="ARBA" id="ARBA00022984"/>
    </source>
</evidence>
<evidence type="ECO:0000313" key="10">
    <source>
        <dbReference type="EMBL" id="MPL58754.1"/>
    </source>
</evidence>
<keyword evidence="3" id="KW-0328">Glycosyltransferase</keyword>
<dbReference type="AlphaFoldDB" id="A0A644SVW6"/>
<dbReference type="GO" id="GO:0008360">
    <property type="term" value="P:regulation of cell shape"/>
    <property type="evidence" value="ECO:0007669"/>
    <property type="project" value="UniProtKB-KW"/>
</dbReference>
<keyword evidence="8" id="KW-0961">Cell wall biogenesis/degradation</keyword>
<gene>
    <name evidence="10" type="ORF">SDC9_04296</name>
</gene>
<dbReference type="UniPathway" id="UPA00219"/>
<dbReference type="GO" id="GO:0071972">
    <property type="term" value="F:peptidoglycan L,D-transpeptidase activity"/>
    <property type="evidence" value="ECO:0007669"/>
    <property type="project" value="TreeGrafter"/>
</dbReference>
<dbReference type="Gene3D" id="2.40.440.10">
    <property type="entry name" value="L,D-transpeptidase catalytic domain-like"/>
    <property type="match status" value="1"/>
</dbReference>
<dbReference type="GO" id="GO:0005576">
    <property type="term" value="C:extracellular region"/>
    <property type="evidence" value="ECO:0007669"/>
    <property type="project" value="TreeGrafter"/>
</dbReference>
<dbReference type="EMBL" id="VSSQ01000007">
    <property type="protein sequence ID" value="MPL58754.1"/>
    <property type="molecule type" value="Genomic_DNA"/>
</dbReference>
<evidence type="ECO:0000256" key="4">
    <source>
        <dbReference type="ARBA" id="ARBA00022679"/>
    </source>
</evidence>
<evidence type="ECO:0000256" key="3">
    <source>
        <dbReference type="ARBA" id="ARBA00022676"/>
    </source>
</evidence>
<evidence type="ECO:0000256" key="8">
    <source>
        <dbReference type="ARBA" id="ARBA00023316"/>
    </source>
</evidence>
<dbReference type="CDD" id="cd16913">
    <property type="entry name" value="YkuD_like"/>
    <property type="match status" value="1"/>
</dbReference>
<comment type="pathway">
    <text evidence="1">Cell wall biogenesis; peptidoglycan biosynthesis.</text>
</comment>
<evidence type="ECO:0000256" key="6">
    <source>
        <dbReference type="ARBA" id="ARBA00022960"/>
    </source>
</evidence>
<dbReference type="PANTHER" id="PTHR30582:SF24">
    <property type="entry name" value="L,D-TRANSPEPTIDASE ERFK_SRFK-RELATED"/>
    <property type="match status" value="1"/>
</dbReference>
<comment type="similarity">
    <text evidence="2">Belongs to the YkuD family.</text>
</comment>
<dbReference type="PROSITE" id="PS52029">
    <property type="entry name" value="LD_TPASE"/>
    <property type="match status" value="1"/>
</dbReference>
<dbReference type="SUPFAM" id="SSF141523">
    <property type="entry name" value="L,D-transpeptidase catalytic domain-like"/>
    <property type="match status" value="1"/>
</dbReference>
<dbReference type="GO" id="GO:0071555">
    <property type="term" value="P:cell wall organization"/>
    <property type="evidence" value="ECO:0007669"/>
    <property type="project" value="UniProtKB-KW"/>
</dbReference>
<keyword evidence="6" id="KW-0133">Cell shape</keyword>
<dbReference type="InterPro" id="IPR038063">
    <property type="entry name" value="Transpep_catalytic_dom"/>
</dbReference>
<feature type="domain" description="L,D-TPase catalytic" evidence="9">
    <location>
        <begin position="30"/>
        <end position="151"/>
    </location>
</feature>
<keyword evidence="4" id="KW-0808">Transferase</keyword>
<evidence type="ECO:0000256" key="2">
    <source>
        <dbReference type="ARBA" id="ARBA00005992"/>
    </source>
</evidence>
<keyword evidence="5" id="KW-0378">Hydrolase</keyword>